<keyword evidence="13" id="KW-0170">Cobalt</keyword>
<proteinExistence type="inferred from homology"/>
<dbReference type="Gene3D" id="3.20.20.70">
    <property type="entry name" value="Aldolase class I"/>
    <property type="match status" value="1"/>
</dbReference>
<protein>
    <recommendedName>
        <fullName evidence="7 10">Ribulose-phosphate 3-epimerase</fullName>
        <ecNumber evidence="7 10">5.1.3.1</ecNumber>
    </recommendedName>
</protein>
<feature type="binding site" evidence="10">
    <location>
        <begin position="174"/>
        <end position="176"/>
    </location>
    <ligand>
        <name>substrate</name>
    </ligand>
</feature>
<dbReference type="InterPro" id="IPR026019">
    <property type="entry name" value="Ribul_P_3_epim"/>
</dbReference>
<feature type="binding site" evidence="10 14">
    <location>
        <begin position="196"/>
        <end position="197"/>
    </location>
    <ligand>
        <name>substrate</name>
    </ligand>
</feature>
<evidence type="ECO:0000256" key="6">
    <source>
        <dbReference type="ARBA" id="ARBA00009541"/>
    </source>
</evidence>
<comment type="cofactor">
    <cofactor evidence="2">
        <name>Mn(2+)</name>
        <dbReference type="ChEBI" id="CHEBI:29035"/>
    </cofactor>
</comment>
<keyword evidence="10 11" id="KW-0119">Carbohydrate metabolism</keyword>
<dbReference type="EC" id="5.1.3.1" evidence="7 10"/>
<feature type="binding site" evidence="10 13">
    <location>
        <position position="65"/>
    </location>
    <ligand>
        <name>a divalent metal cation</name>
        <dbReference type="ChEBI" id="CHEBI:60240"/>
    </ligand>
</feature>
<comment type="function">
    <text evidence="10">Catalyzes the reversible epimerization of D-ribulose 5-phosphate to D-xylulose 5-phosphate.</text>
</comment>
<evidence type="ECO:0000256" key="2">
    <source>
        <dbReference type="ARBA" id="ARBA00001936"/>
    </source>
</evidence>
<feature type="binding site" evidence="10 13">
    <location>
        <position position="32"/>
    </location>
    <ligand>
        <name>a divalent metal cation</name>
        <dbReference type="ChEBI" id="CHEBI:60240"/>
    </ligand>
</feature>
<comment type="caution">
    <text evidence="15">The sequence shown here is derived from an EMBL/GenBank/DDBJ whole genome shotgun (WGS) entry which is preliminary data.</text>
</comment>
<evidence type="ECO:0000256" key="13">
    <source>
        <dbReference type="PIRSR" id="PIRSR001461-2"/>
    </source>
</evidence>
<evidence type="ECO:0000256" key="12">
    <source>
        <dbReference type="PIRSR" id="PIRSR001461-1"/>
    </source>
</evidence>
<evidence type="ECO:0000313" key="16">
    <source>
        <dbReference type="Proteomes" id="UP000218113"/>
    </source>
</evidence>
<keyword evidence="13" id="KW-0464">Manganese</keyword>
<reference evidence="16" key="1">
    <citation type="submission" date="2017-08" db="EMBL/GenBank/DDBJ databases">
        <title>A dynamic microbial community with high functional redundancy inhabits the cold, oxic subseafloor aquifer.</title>
        <authorList>
            <person name="Tully B.J."/>
            <person name="Wheat C.G."/>
            <person name="Glazer B.T."/>
            <person name="Huber J.A."/>
        </authorList>
    </citation>
    <scope>NUCLEOTIDE SEQUENCE [LARGE SCALE GENOMIC DNA]</scope>
</reference>
<dbReference type="Proteomes" id="UP000218113">
    <property type="component" value="Unassembled WGS sequence"/>
</dbReference>
<dbReference type="GO" id="GO:0005737">
    <property type="term" value="C:cytoplasm"/>
    <property type="evidence" value="ECO:0007669"/>
    <property type="project" value="UniProtKB-ARBA"/>
</dbReference>
<dbReference type="Pfam" id="PF00834">
    <property type="entry name" value="Ribul_P_3_epim"/>
    <property type="match status" value="1"/>
</dbReference>
<feature type="active site" description="Proton acceptor" evidence="10 12">
    <location>
        <position position="34"/>
    </location>
</feature>
<feature type="active site" description="Proton donor" evidence="10 12">
    <location>
        <position position="174"/>
    </location>
</feature>
<evidence type="ECO:0000256" key="10">
    <source>
        <dbReference type="HAMAP-Rule" id="MF_02227"/>
    </source>
</evidence>
<feature type="binding site" evidence="10 13">
    <location>
        <position position="34"/>
    </location>
    <ligand>
        <name>a divalent metal cation</name>
        <dbReference type="ChEBI" id="CHEBI:60240"/>
    </ligand>
</feature>
<dbReference type="NCBIfam" id="NF004076">
    <property type="entry name" value="PRK05581.1-4"/>
    <property type="match status" value="1"/>
</dbReference>
<dbReference type="GO" id="GO:0006098">
    <property type="term" value="P:pentose-phosphate shunt"/>
    <property type="evidence" value="ECO:0007669"/>
    <property type="project" value="UniProtKB-UniRule"/>
</dbReference>
<dbReference type="SUPFAM" id="SSF51366">
    <property type="entry name" value="Ribulose-phoshate binding barrel"/>
    <property type="match status" value="1"/>
</dbReference>
<evidence type="ECO:0000256" key="11">
    <source>
        <dbReference type="PIRNR" id="PIRNR001461"/>
    </source>
</evidence>
<dbReference type="NCBIfam" id="TIGR01163">
    <property type="entry name" value="rpe"/>
    <property type="match status" value="1"/>
</dbReference>
<dbReference type="GO" id="GO:0019323">
    <property type="term" value="P:pentose catabolic process"/>
    <property type="evidence" value="ECO:0007669"/>
    <property type="project" value="UniProtKB-UniRule"/>
</dbReference>
<evidence type="ECO:0000256" key="8">
    <source>
        <dbReference type="ARBA" id="ARBA00022723"/>
    </source>
</evidence>
<comment type="cofactor">
    <cofactor evidence="3">
        <name>Co(2+)</name>
        <dbReference type="ChEBI" id="CHEBI:48828"/>
    </cofactor>
</comment>
<dbReference type="FunFam" id="3.20.20.70:FF:000004">
    <property type="entry name" value="Ribulose-phosphate 3-epimerase"/>
    <property type="match status" value="1"/>
</dbReference>
<dbReference type="PIRSF" id="PIRSF001461">
    <property type="entry name" value="RPE"/>
    <property type="match status" value="1"/>
</dbReference>
<feature type="binding site" evidence="10 14">
    <location>
        <position position="7"/>
    </location>
    <ligand>
        <name>substrate</name>
    </ligand>
</feature>
<dbReference type="HAMAP" id="MF_02227">
    <property type="entry name" value="RPE"/>
    <property type="match status" value="1"/>
</dbReference>
<comment type="catalytic activity">
    <reaction evidence="1 10 11">
        <text>D-ribulose 5-phosphate = D-xylulose 5-phosphate</text>
        <dbReference type="Rhea" id="RHEA:13677"/>
        <dbReference type="ChEBI" id="CHEBI:57737"/>
        <dbReference type="ChEBI" id="CHEBI:58121"/>
        <dbReference type="EC" id="5.1.3.1"/>
    </reaction>
</comment>
<evidence type="ECO:0000256" key="4">
    <source>
        <dbReference type="ARBA" id="ARBA00001947"/>
    </source>
</evidence>
<dbReference type="EMBL" id="NVSR01000139">
    <property type="protein sequence ID" value="PCI23651.1"/>
    <property type="molecule type" value="Genomic_DNA"/>
</dbReference>
<dbReference type="AlphaFoldDB" id="A0A2A4SRD8"/>
<feature type="binding site" evidence="10 13">
    <location>
        <position position="174"/>
    </location>
    <ligand>
        <name>a divalent metal cation</name>
        <dbReference type="ChEBI" id="CHEBI:60240"/>
    </ligand>
</feature>
<dbReference type="GO" id="GO:0046872">
    <property type="term" value="F:metal ion binding"/>
    <property type="evidence" value="ECO:0007669"/>
    <property type="project" value="UniProtKB-UniRule"/>
</dbReference>
<name>A0A2A4SRD8_9DELT</name>
<evidence type="ECO:0000256" key="1">
    <source>
        <dbReference type="ARBA" id="ARBA00001782"/>
    </source>
</evidence>
<sequence>MVKIAPSILSADFADLGTEINNVVKAGADLIHLDIMDGAFVPNITFGASIIKALPRHPGVEFDAHLMINQPENNLQSFLDAKVDRLAIHVESTIHLHRVLQQIRNAGVKPAVALNPSTPLSSVEWILEDVDMVVIMSVNPGFGGQSFIESMLSKVEQLKGMIVKKGLSTEIEVDGGVYPGNIRSLIDAGMDIAVAGSAVFNQPDYKQAIQDLKQA</sequence>
<comment type="cofactor">
    <cofactor evidence="4">
        <name>Zn(2+)</name>
        <dbReference type="ChEBI" id="CHEBI:29105"/>
    </cofactor>
</comment>
<comment type="cofactor">
    <cofactor evidence="5">
        <name>Fe(2+)</name>
        <dbReference type="ChEBI" id="CHEBI:29033"/>
    </cofactor>
</comment>
<evidence type="ECO:0000313" key="15">
    <source>
        <dbReference type="EMBL" id="PCI23651.1"/>
    </source>
</evidence>
<comment type="pathway">
    <text evidence="10">Carbohydrate degradation.</text>
</comment>
<evidence type="ECO:0000256" key="7">
    <source>
        <dbReference type="ARBA" id="ARBA00013188"/>
    </source>
</evidence>
<feature type="binding site" evidence="10 14">
    <location>
        <position position="65"/>
    </location>
    <ligand>
        <name>substrate</name>
    </ligand>
</feature>
<dbReference type="PROSITE" id="PS01086">
    <property type="entry name" value="RIBUL_P_3_EPIMER_2"/>
    <property type="match status" value="1"/>
</dbReference>
<dbReference type="InterPro" id="IPR011060">
    <property type="entry name" value="RibuloseP-bd_barrel"/>
</dbReference>
<keyword evidence="13" id="KW-0862">Zinc</keyword>
<gene>
    <name evidence="10" type="primary">rpe</name>
    <name evidence="15" type="ORF">COB67_12565</name>
</gene>
<evidence type="ECO:0000256" key="3">
    <source>
        <dbReference type="ARBA" id="ARBA00001941"/>
    </source>
</evidence>
<evidence type="ECO:0000256" key="9">
    <source>
        <dbReference type="ARBA" id="ARBA00023235"/>
    </source>
</evidence>
<comment type="similarity">
    <text evidence="6 10 11">Belongs to the ribulose-phosphate 3-epimerase family.</text>
</comment>
<feature type="binding site" evidence="14">
    <location>
        <position position="176"/>
    </location>
    <ligand>
        <name>substrate</name>
    </ligand>
</feature>
<accession>A0A2A4SRD8</accession>
<organism evidence="15 16">
    <name type="scientific">SAR324 cluster bacterium</name>
    <dbReference type="NCBI Taxonomy" id="2024889"/>
    <lineage>
        <taxon>Bacteria</taxon>
        <taxon>Deltaproteobacteria</taxon>
        <taxon>SAR324 cluster</taxon>
    </lineage>
</organism>
<feature type="binding site" evidence="10 14">
    <location>
        <begin position="141"/>
        <end position="144"/>
    </location>
    <ligand>
        <name>substrate</name>
    </ligand>
</feature>
<dbReference type="InterPro" id="IPR000056">
    <property type="entry name" value="Ribul_P_3_epim-like"/>
</dbReference>
<dbReference type="PROSITE" id="PS01085">
    <property type="entry name" value="RIBUL_P_3_EPIMER_1"/>
    <property type="match status" value="1"/>
</dbReference>
<comment type="cofactor">
    <cofactor evidence="10 13">
        <name>a divalent metal cation</name>
        <dbReference type="ChEBI" id="CHEBI:60240"/>
    </cofactor>
    <text evidence="10 13">Binds 1 divalent metal cation per subunit.</text>
</comment>
<evidence type="ECO:0000256" key="14">
    <source>
        <dbReference type="PIRSR" id="PIRSR001461-3"/>
    </source>
</evidence>
<dbReference type="GO" id="GO:0004750">
    <property type="term" value="F:D-ribulose-phosphate 3-epimerase activity"/>
    <property type="evidence" value="ECO:0007669"/>
    <property type="project" value="UniProtKB-UniRule"/>
</dbReference>
<dbReference type="InterPro" id="IPR013785">
    <property type="entry name" value="Aldolase_TIM"/>
</dbReference>
<keyword evidence="9 10" id="KW-0413">Isomerase</keyword>
<dbReference type="PANTHER" id="PTHR11749">
    <property type="entry name" value="RIBULOSE-5-PHOSPHATE-3-EPIMERASE"/>
    <property type="match status" value="1"/>
</dbReference>
<evidence type="ECO:0000256" key="5">
    <source>
        <dbReference type="ARBA" id="ARBA00001954"/>
    </source>
</evidence>
<keyword evidence="8 10" id="KW-0479">Metal-binding</keyword>
<dbReference type="CDD" id="cd00429">
    <property type="entry name" value="RPE"/>
    <property type="match status" value="1"/>
</dbReference>